<feature type="non-terminal residue" evidence="1">
    <location>
        <position position="135"/>
    </location>
</feature>
<proteinExistence type="predicted"/>
<sequence>LFLEEREKELEELYDSTLTTSMEKATLEDNVESTSAGKQTMETLKAGERIIEALDIVDDNATAWETYYKSGTGSWATTKAQSYSCYAVTLGNLTGDQYVLGTIEKIRSELEEALLILPFAKVIFLFQYLDLWAKK</sequence>
<keyword evidence="2" id="KW-1185">Reference proteome</keyword>
<comment type="caution">
    <text evidence="1">The sequence shown here is derived from an EMBL/GenBank/DDBJ whole genome shotgun (WGS) entry which is preliminary data.</text>
</comment>
<evidence type="ECO:0000313" key="2">
    <source>
        <dbReference type="Proteomes" id="UP000789860"/>
    </source>
</evidence>
<organism evidence="1 2">
    <name type="scientific">Scutellospora calospora</name>
    <dbReference type="NCBI Taxonomy" id="85575"/>
    <lineage>
        <taxon>Eukaryota</taxon>
        <taxon>Fungi</taxon>
        <taxon>Fungi incertae sedis</taxon>
        <taxon>Mucoromycota</taxon>
        <taxon>Glomeromycotina</taxon>
        <taxon>Glomeromycetes</taxon>
        <taxon>Diversisporales</taxon>
        <taxon>Gigasporaceae</taxon>
        <taxon>Scutellospora</taxon>
    </lineage>
</organism>
<dbReference type="Proteomes" id="UP000789860">
    <property type="component" value="Unassembled WGS sequence"/>
</dbReference>
<accession>A0ACA9NM73</accession>
<gene>
    <name evidence="1" type="ORF">SCALOS_LOCUS9135</name>
</gene>
<name>A0ACA9NM73_9GLOM</name>
<evidence type="ECO:0000313" key="1">
    <source>
        <dbReference type="EMBL" id="CAG8664000.1"/>
    </source>
</evidence>
<dbReference type="EMBL" id="CAJVPM010026911">
    <property type="protein sequence ID" value="CAG8664000.1"/>
    <property type="molecule type" value="Genomic_DNA"/>
</dbReference>
<reference evidence="1" key="1">
    <citation type="submission" date="2021-06" db="EMBL/GenBank/DDBJ databases">
        <authorList>
            <person name="Kallberg Y."/>
            <person name="Tangrot J."/>
            <person name="Rosling A."/>
        </authorList>
    </citation>
    <scope>NUCLEOTIDE SEQUENCE</scope>
    <source>
        <strain evidence="1">AU212A</strain>
    </source>
</reference>
<feature type="non-terminal residue" evidence="1">
    <location>
        <position position="1"/>
    </location>
</feature>
<protein>
    <submittedName>
        <fullName evidence="1">5399_t:CDS:1</fullName>
    </submittedName>
</protein>